<organism evidence="2 3">
    <name type="scientific">Bacteroides gallinaceum</name>
    <dbReference type="NCBI Taxonomy" id="1462571"/>
    <lineage>
        <taxon>Bacteria</taxon>
        <taxon>Pseudomonadati</taxon>
        <taxon>Bacteroidota</taxon>
        <taxon>Bacteroidia</taxon>
        <taxon>Bacteroidales</taxon>
        <taxon>Bacteroidaceae</taxon>
        <taxon>Bacteroides</taxon>
    </lineage>
</organism>
<gene>
    <name evidence="2" type="ORF">QVO10_13920</name>
</gene>
<dbReference type="Pfam" id="PF03572">
    <property type="entry name" value="Peptidase_S41"/>
    <property type="match status" value="1"/>
</dbReference>
<dbReference type="EMBL" id="JAUEII010000038">
    <property type="protein sequence ID" value="MDN0050457.1"/>
    <property type="molecule type" value="Genomic_DNA"/>
</dbReference>
<evidence type="ECO:0000313" key="2">
    <source>
        <dbReference type="EMBL" id="MDN0050457.1"/>
    </source>
</evidence>
<feature type="domain" description="Tail specific protease" evidence="1">
    <location>
        <begin position="263"/>
        <end position="395"/>
    </location>
</feature>
<accession>A0ABT7X8P5</accession>
<dbReference type="RefSeq" id="WP_204970573.1">
    <property type="nucleotide sequence ID" value="NZ_JAUEII010000038.1"/>
</dbReference>
<reference evidence="2" key="1">
    <citation type="submission" date="2023-06" db="EMBL/GenBank/DDBJ databases">
        <authorList>
            <person name="Zeman M."/>
            <person name="Kubasova T."/>
            <person name="Jahodarova E."/>
            <person name="Nykrynova M."/>
            <person name="Rychlik I."/>
        </authorList>
    </citation>
    <scope>NUCLEOTIDE SEQUENCE</scope>
    <source>
        <strain evidence="2">84_SSukc20</strain>
    </source>
</reference>
<sequence>MERFKLRIIINCILILSGLVTSAFGQRLSPAQQMADFDTLCAKLEYVHPNLYLYQSREDYENNKAMIKTSLTDSISISDFYLKIAPFVAKIKDGHSMMLPPITNDLIAHAKKDGNTMPLRIKAAGDVFIVDYPVVDNSGISEGDTILSINGIRSKDILERMYGLWGSEKDNGIKEGSVNAYWSPLLWYIYRWGESYEFTVKRGDKIKEIRLEGVPQSVALKVIKERQSKVQPESFTCKFSSDDTKAILTIRNVYQETELKAFCDSVFKEINRKKIPEIVIDMRNNTGGSSKCVERLISYFPHPDYSLYSKSQLKVSAYSKAYNKDRHPEIYSQICNLPDGELFEIKDTPVKSNLEDTNLYHGKITILVNNKTYSGASTFAHTMKNLGIANVVGETGCPDVYFGNYLHFILPNSKIDYYICISQFYEWQQHICNLMSVNCNTKYSGNMYSDVFHNVQSLCNIDNGKLWGINLHAPILCIDTNRTVWSNMKDKNGELLFNGNCYVGKYPNDKNIANSIIDVFGQKWVTIALPFPSDSIERNTLFCHEMFHYWQDSLGHTTRIYNNVHIDSKDARVLLKLEWQAFYAACKATDYLIRKNAILDGLVFRKIRQGKYVKYYPDETAFEIHEGLAQYTGRKMAVPTDSIYLRFLEQDMDAYMGKEDLVRNYAYLSGEMLGYLLDKSGNDWRRQINGNSDLGLMLQSAYNINLPSNMDMHFQESKDNYAYDEIISFEDRRDSIKTIERRRLVELFTHNIKKLPLKNMQISFDPNSVVPLEGIGNIYGKARIIDNWGILETIDDGVVLISNDWKTVIIPYADRVVAKGNVEETDKWKLTKKNNNISE</sequence>
<keyword evidence="3" id="KW-1185">Reference proteome</keyword>
<comment type="caution">
    <text evidence="2">The sequence shown here is derived from an EMBL/GenBank/DDBJ whole genome shotgun (WGS) entry which is preliminary data.</text>
</comment>
<reference evidence="2" key="2">
    <citation type="submission" date="2024-05" db="EMBL/GenBank/DDBJ databases">
        <title>Identification and characterization of horizontal gene transfer across gut microbiota members of farm animals based on homology search.</title>
        <authorList>
            <person name="Schwarzerova J."/>
            <person name="Nykrynova M."/>
            <person name="Jureckova K."/>
            <person name="Cejkova D."/>
            <person name="Rychlik I."/>
        </authorList>
    </citation>
    <scope>NUCLEOTIDE SEQUENCE</scope>
    <source>
        <strain evidence="2">84_SSukc20</strain>
    </source>
</reference>
<dbReference type="InterPro" id="IPR029045">
    <property type="entry name" value="ClpP/crotonase-like_dom_sf"/>
</dbReference>
<dbReference type="Gene3D" id="3.90.226.10">
    <property type="entry name" value="2-enoyl-CoA Hydratase, Chain A, domain 1"/>
    <property type="match status" value="1"/>
</dbReference>
<dbReference type="Proteomes" id="UP001167871">
    <property type="component" value="Unassembled WGS sequence"/>
</dbReference>
<dbReference type="PANTHER" id="PTHR32060">
    <property type="entry name" value="TAIL-SPECIFIC PROTEASE"/>
    <property type="match status" value="1"/>
</dbReference>
<dbReference type="SUPFAM" id="SSF52096">
    <property type="entry name" value="ClpP/crotonase"/>
    <property type="match status" value="1"/>
</dbReference>
<name>A0ABT7X8P5_9BACE</name>
<proteinExistence type="predicted"/>
<dbReference type="InterPro" id="IPR005151">
    <property type="entry name" value="Tail-specific_protease"/>
</dbReference>
<protein>
    <submittedName>
        <fullName evidence="2">S41 family peptidase</fullName>
    </submittedName>
</protein>
<evidence type="ECO:0000259" key="1">
    <source>
        <dbReference type="Pfam" id="PF03572"/>
    </source>
</evidence>
<evidence type="ECO:0000313" key="3">
    <source>
        <dbReference type="Proteomes" id="UP001167871"/>
    </source>
</evidence>
<dbReference type="PANTHER" id="PTHR32060:SF22">
    <property type="entry name" value="CARBOXYL-TERMINAL-PROCESSING PEPTIDASE 3, CHLOROPLASTIC"/>
    <property type="match status" value="1"/>
</dbReference>